<sequence length="104" mass="11331">MDEERPRVWLTILSEVCSNTGSRRSYDELLGLGWMRLDQKVPSDSSSSELVGVTLSSMSTSSGMNGISGRSTKLDVDSMDILDANGSLLDVVEEDAVCSNVRRK</sequence>
<dbReference type="EMBL" id="MLYV02000081">
    <property type="protein sequence ID" value="PSS37132.1"/>
    <property type="molecule type" value="Genomic_DNA"/>
</dbReference>
<evidence type="ECO:0000313" key="1">
    <source>
        <dbReference type="EMBL" id="PSS37132.1"/>
    </source>
</evidence>
<dbReference type="Proteomes" id="UP000186601">
    <property type="component" value="Unassembled WGS sequence"/>
</dbReference>
<protein>
    <submittedName>
        <fullName evidence="1">Uncharacterized protein</fullName>
    </submittedName>
</protein>
<keyword evidence="2" id="KW-1185">Reference proteome</keyword>
<accession>A0A2R6S4E1</accession>
<comment type="caution">
    <text evidence="1">The sequence shown here is derived from an EMBL/GenBank/DDBJ whole genome shotgun (WGS) entry which is preliminary data.</text>
</comment>
<gene>
    <name evidence="1" type="ORF">PHLCEN_2v1005</name>
</gene>
<organism evidence="1 2">
    <name type="scientific">Hermanssonia centrifuga</name>
    <dbReference type="NCBI Taxonomy" id="98765"/>
    <lineage>
        <taxon>Eukaryota</taxon>
        <taxon>Fungi</taxon>
        <taxon>Dikarya</taxon>
        <taxon>Basidiomycota</taxon>
        <taxon>Agaricomycotina</taxon>
        <taxon>Agaricomycetes</taxon>
        <taxon>Polyporales</taxon>
        <taxon>Meruliaceae</taxon>
        <taxon>Hermanssonia</taxon>
    </lineage>
</organism>
<reference evidence="1 2" key="1">
    <citation type="submission" date="2018-02" db="EMBL/GenBank/DDBJ databases">
        <title>Genome sequence of the basidiomycete white-rot fungus Phlebia centrifuga.</title>
        <authorList>
            <person name="Granchi Z."/>
            <person name="Peng M."/>
            <person name="de Vries R.P."/>
            <person name="Hilden K."/>
            <person name="Makela M.R."/>
            <person name="Grigoriev I."/>
            <person name="Riley R."/>
        </authorList>
    </citation>
    <scope>NUCLEOTIDE SEQUENCE [LARGE SCALE GENOMIC DNA]</scope>
    <source>
        <strain evidence="1 2">FBCC195</strain>
    </source>
</reference>
<evidence type="ECO:0000313" key="2">
    <source>
        <dbReference type="Proteomes" id="UP000186601"/>
    </source>
</evidence>
<dbReference type="AlphaFoldDB" id="A0A2R6S4E1"/>
<name>A0A2R6S4E1_9APHY</name>
<proteinExistence type="predicted"/>